<keyword evidence="12" id="KW-0969">Cilium</keyword>
<dbReference type="Proteomes" id="UP000051497">
    <property type="component" value="Unassembled WGS sequence"/>
</dbReference>
<dbReference type="GO" id="GO:0071978">
    <property type="term" value="P:bacterial-type flagellum-dependent swarming motility"/>
    <property type="evidence" value="ECO:0007669"/>
    <property type="project" value="InterPro"/>
</dbReference>
<feature type="transmembrane region" description="Helical" evidence="9">
    <location>
        <begin position="146"/>
        <end position="167"/>
    </location>
</feature>
<evidence type="ECO:0000256" key="6">
    <source>
        <dbReference type="ARBA" id="ARBA00022779"/>
    </source>
</evidence>
<reference evidence="12" key="2">
    <citation type="journal article" date="2016" name="Genome Announc.">
        <title>Draft Genome Sequences of Two Novel Amoeba-Resistant Intranuclear Bacteria, 'Candidatus Berkiella cookevillensis' and 'Candidatus Berkiella aquae'.</title>
        <authorList>
            <person name="Mehari Y.T."/>
            <person name="Arivett B.A."/>
            <person name="Farone A.L."/>
            <person name="Gunderson J.H."/>
            <person name="Farone M.B."/>
        </authorList>
    </citation>
    <scope>NUCLEOTIDE SEQUENCE</scope>
    <source>
        <strain evidence="12">HT99</strain>
    </source>
</reference>
<dbReference type="GO" id="GO:0005886">
    <property type="term" value="C:plasma membrane"/>
    <property type="evidence" value="ECO:0007669"/>
    <property type="project" value="UniProtKB-SubCell"/>
</dbReference>
<dbReference type="InterPro" id="IPR000540">
    <property type="entry name" value="Flag_MotA_CS"/>
</dbReference>
<keyword evidence="6" id="KW-0283">Flagellar rotation</keyword>
<evidence type="ECO:0000256" key="2">
    <source>
        <dbReference type="ARBA" id="ARBA00008038"/>
    </source>
</evidence>
<evidence type="ECO:0000256" key="3">
    <source>
        <dbReference type="ARBA" id="ARBA00022448"/>
    </source>
</evidence>
<dbReference type="GO" id="GO:0006935">
    <property type="term" value="P:chemotaxis"/>
    <property type="evidence" value="ECO:0007669"/>
    <property type="project" value="InterPro"/>
</dbReference>
<evidence type="ECO:0000256" key="4">
    <source>
        <dbReference type="ARBA" id="ARBA00022475"/>
    </source>
</evidence>
<dbReference type="PROSITE" id="PS01307">
    <property type="entry name" value="MOTA"/>
    <property type="match status" value="1"/>
</dbReference>
<dbReference type="InterPro" id="IPR047055">
    <property type="entry name" value="MotA-like"/>
</dbReference>
<reference evidence="12" key="3">
    <citation type="submission" date="2021-06" db="EMBL/GenBank/DDBJ databases">
        <title>Genomic Description and Analysis of Intracellular Bacteria, Candidatus Berkiella cookevillensis and Candidatus Berkiella aquae.</title>
        <authorList>
            <person name="Kidane D.T."/>
            <person name="Mehari Y.T."/>
            <person name="Rice F.C."/>
            <person name="Arivett B.A."/>
            <person name="Farone A.L."/>
            <person name="Berk S.G."/>
            <person name="Farone M.B."/>
        </authorList>
    </citation>
    <scope>NUCLEOTIDE SEQUENCE</scope>
    <source>
        <strain evidence="12">HT99</strain>
    </source>
</reference>
<dbReference type="EMBL" id="LKAJ01000003">
    <property type="protein sequence ID" value="KRG21964.1"/>
    <property type="molecule type" value="Genomic_DNA"/>
</dbReference>
<keyword evidence="12" id="KW-0966">Cell projection</keyword>
<dbReference type="OrthoDB" id="9806929at2"/>
<feature type="domain" description="MotA/TolQ/ExbB proton channel" evidence="10">
    <location>
        <begin position="100"/>
        <end position="213"/>
    </location>
</feature>
<evidence type="ECO:0000313" key="12">
    <source>
        <dbReference type="EMBL" id="MCS5710347.1"/>
    </source>
</evidence>
<feature type="transmembrane region" description="Helical" evidence="9">
    <location>
        <begin position="7"/>
        <end position="30"/>
    </location>
</feature>
<evidence type="ECO:0000313" key="11">
    <source>
        <dbReference type="EMBL" id="KRG21964.1"/>
    </source>
</evidence>
<evidence type="ECO:0000259" key="10">
    <source>
        <dbReference type="Pfam" id="PF01618"/>
    </source>
</evidence>
<keyword evidence="7 9" id="KW-1133">Transmembrane helix</keyword>
<comment type="subcellular location">
    <subcellularLocation>
        <location evidence="1">Cell membrane</location>
        <topology evidence="1">Multi-pass membrane protein</topology>
    </subcellularLocation>
</comment>
<feature type="transmembrane region" description="Helical" evidence="9">
    <location>
        <begin position="179"/>
        <end position="199"/>
    </location>
</feature>
<sequence>MDIGTILGLLGGGYIIYWAIAADGGSIGLFLNAHPIVIVIGGSTVVTLMKFGVKRFLGAFKTAIHAFVFKKFSPEDIINEAVKIAEAARKGGLLSLEGMEIQNPFLKKGVQLLIDGHEPDVVRKILSKEMNLTVERHLWGQKVFRAIAEAGPAMGMIGTLMGLVLMMSNMSDPKSIGPAMAIALLATFYGAVLANMIAIPIADKLELRSTEERTAKALVIDALLGIQAGQNPRVIEEALKNYLPSKGRGEEK</sequence>
<dbReference type="PANTHER" id="PTHR30433">
    <property type="entry name" value="CHEMOTAXIS PROTEIN MOTA"/>
    <property type="match status" value="1"/>
</dbReference>
<evidence type="ECO:0000313" key="13">
    <source>
        <dbReference type="Proteomes" id="UP000051497"/>
    </source>
</evidence>
<dbReference type="NCBIfam" id="NF006527">
    <property type="entry name" value="PRK08990.1"/>
    <property type="match status" value="1"/>
</dbReference>
<evidence type="ECO:0000256" key="8">
    <source>
        <dbReference type="ARBA" id="ARBA00023136"/>
    </source>
</evidence>
<organism evidence="11">
    <name type="scientific">Candidatus Berkiella aquae</name>
    <dbReference type="NCBI Taxonomy" id="295108"/>
    <lineage>
        <taxon>Bacteria</taxon>
        <taxon>Pseudomonadati</taxon>
        <taxon>Pseudomonadota</taxon>
        <taxon>Gammaproteobacteria</taxon>
        <taxon>Candidatus Berkiellales</taxon>
        <taxon>Candidatus Berkiellaceae</taxon>
        <taxon>Candidatus Berkiella</taxon>
    </lineage>
</organism>
<reference evidence="11" key="1">
    <citation type="submission" date="2015-09" db="EMBL/GenBank/DDBJ databases">
        <title>Draft Genome Sequences of Two Novel Amoeba-resistant Intranuclear Bacteria, Candidatus Berkiella cookevillensis and Candidatus Berkiella aquae.</title>
        <authorList>
            <person name="Mehari Y.T."/>
            <person name="Arivett B.A."/>
            <person name="Farone A.L."/>
            <person name="Gunderson J.H."/>
            <person name="Farone M.B."/>
        </authorList>
    </citation>
    <scope>NUCLEOTIDE SEQUENCE [LARGE SCALE GENOMIC DNA]</scope>
    <source>
        <strain evidence="11">HT99</strain>
    </source>
</reference>
<keyword evidence="13" id="KW-1185">Reference proteome</keyword>
<name>A0A0Q9YMI2_9GAMM</name>
<dbReference type="Pfam" id="PF01618">
    <property type="entry name" value="MotA_ExbB"/>
    <property type="match status" value="1"/>
</dbReference>
<keyword evidence="3" id="KW-0813">Transport</keyword>
<dbReference type="PANTHER" id="PTHR30433:SF2">
    <property type="entry name" value="MOTILITY PROTEIN A"/>
    <property type="match status" value="1"/>
</dbReference>
<keyword evidence="12" id="KW-0282">Flagellum</keyword>
<dbReference type="EMBL" id="LKAJ02000001">
    <property type="protein sequence ID" value="MCS5710347.1"/>
    <property type="molecule type" value="Genomic_DNA"/>
</dbReference>
<keyword evidence="8 9" id="KW-0472">Membrane</keyword>
<dbReference type="RefSeq" id="WP_075065778.1">
    <property type="nucleotide sequence ID" value="NZ_LKAJ02000001.1"/>
</dbReference>
<dbReference type="PATRIC" id="fig|1590043.3.peg.1170"/>
<accession>A0A0Q9YMI2</accession>
<evidence type="ECO:0000256" key="9">
    <source>
        <dbReference type="SAM" id="Phobius"/>
    </source>
</evidence>
<evidence type="ECO:0000256" key="1">
    <source>
        <dbReference type="ARBA" id="ARBA00004651"/>
    </source>
</evidence>
<keyword evidence="4" id="KW-1003">Cell membrane</keyword>
<proteinExistence type="inferred from homology"/>
<evidence type="ECO:0000256" key="5">
    <source>
        <dbReference type="ARBA" id="ARBA00022692"/>
    </source>
</evidence>
<dbReference type="STRING" id="295108.HT99x_01158"/>
<comment type="caution">
    <text evidence="11">The sequence shown here is derived from an EMBL/GenBank/DDBJ whole genome shotgun (WGS) entry which is preliminary data.</text>
</comment>
<gene>
    <name evidence="11" type="primary">pomA</name>
    <name evidence="12" type="ORF">HT99x_002815</name>
    <name evidence="11" type="ORF">HT99x_01158</name>
</gene>
<protein>
    <submittedName>
        <fullName evidence="11">Chemotaxis protein PomA</fullName>
    </submittedName>
    <submittedName>
        <fullName evidence="12">Flagellar motor protein PomA</fullName>
    </submittedName>
</protein>
<feature type="transmembrane region" description="Helical" evidence="9">
    <location>
        <begin position="36"/>
        <end position="53"/>
    </location>
</feature>
<dbReference type="AlphaFoldDB" id="A0A0Q9YMI2"/>
<keyword evidence="5 9" id="KW-0812">Transmembrane</keyword>
<evidence type="ECO:0000256" key="7">
    <source>
        <dbReference type="ARBA" id="ARBA00022989"/>
    </source>
</evidence>
<dbReference type="InterPro" id="IPR002898">
    <property type="entry name" value="MotA_ExbB_proton_chnl"/>
</dbReference>
<comment type="similarity">
    <text evidence="2">Belongs to the MotA family.</text>
</comment>